<keyword evidence="4" id="KW-1185">Reference proteome</keyword>
<dbReference type="STRING" id="27334.A0A0A2IXK0"/>
<protein>
    <submittedName>
        <fullName evidence="3">Glucose/ribitol dehydrogenase</fullName>
    </submittedName>
</protein>
<proteinExistence type="inferred from homology"/>
<dbReference type="Gene3D" id="3.40.50.720">
    <property type="entry name" value="NAD(P)-binding Rossmann-like Domain"/>
    <property type="match status" value="2"/>
</dbReference>
<dbReference type="PhylomeDB" id="A0A0A2IXK0"/>
<dbReference type="AlphaFoldDB" id="A0A0A2IXK0"/>
<dbReference type="SUPFAM" id="SSF51735">
    <property type="entry name" value="NAD(P)-binding Rossmann-fold domains"/>
    <property type="match status" value="1"/>
</dbReference>
<reference evidence="3 4" key="1">
    <citation type="journal article" date="2015" name="Mol. Plant Microbe Interact.">
        <title>Genome, transcriptome, and functional analyses of Penicillium expansum provide new insights into secondary metabolism and pathogenicity.</title>
        <authorList>
            <person name="Ballester A.R."/>
            <person name="Marcet-Houben M."/>
            <person name="Levin E."/>
            <person name="Sela N."/>
            <person name="Selma-Lazaro C."/>
            <person name="Carmona L."/>
            <person name="Wisniewski M."/>
            <person name="Droby S."/>
            <person name="Gonzalez-Candelas L."/>
            <person name="Gabaldon T."/>
        </authorList>
    </citation>
    <scope>NUCLEOTIDE SEQUENCE [LARGE SCALE GENOMIC DNA]</scope>
    <source>
        <strain evidence="3 4">MD-8</strain>
    </source>
</reference>
<evidence type="ECO:0000313" key="4">
    <source>
        <dbReference type="Proteomes" id="UP000030143"/>
    </source>
</evidence>
<evidence type="ECO:0000313" key="3">
    <source>
        <dbReference type="EMBL" id="KGO53990.1"/>
    </source>
</evidence>
<organism evidence="3 4">
    <name type="scientific">Penicillium expansum</name>
    <name type="common">Blue mold rot fungus</name>
    <dbReference type="NCBI Taxonomy" id="27334"/>
    <lineage>
        <taxon>Eukaryota</taxon>
        <taxon>Fungi</taxon>
        <taxon>Dikarya</taxon>
        <taxon>Ascomycota</taxon>
        <taxon>Pezizomycotina</taxon>
        <taxon>Eurotiomycetes</taxon>
        <taxon>Eurotiomycetidae</taxon>
        <taxon>Eurotiales</taxon>
        <taxon>Aspergillaceae</taxon>
        <taxon>Penicillium</taxon>
    </lineage>
</organism>
<sequence length="248" mass="27006">MGNAPPTITEKNCPDQTGKAVGLKVFILTGSNTGLGALLAEILYSRNAKVYVAARTTSKSRGDNQGHQIPQQKFQRRFTTASKAEKGSVRVVWLASQAEKLYAPKNGIDMSNLDYHTPVNERITYGASKAGNILYASEYAKRFGNSGVVSVSADPGNLKTDLYRNVPWWQMWIANMILKEPIFGAYTELYAGLSSDISLANNGAFVEPWGKIDKPRKDVASSLKGKSEGGSGIAAQFWGWTENEVASF</sequence>
<comment type="caution">
    <text evidence="3">The sequence shown here is derived from an EMBL/GenBank/DDBJ whole genome shotgun (WGS) entry which is preliminary data.</text>
</comment>
<dbReference type="InterPro" id="IPR036291">
    <property type="entry name" value="NAD(P)-bd_dom_sf"/>
</dbReference>
<accession>A0A0A2IXK0</accession>
<dbReference type="VEuPathDB" id="FungiDB:PEXP_089690"/>
<keyword evidence="2" id="KW-0560">Oxidoreductase</keyword>
<dbReference type="PANTHER" id="PTHR43157">
    <property type="entry name" value="PHOSPHATIDYLINOSITOL-GLYCAN BIOSYNTHESIS CLASS F PROTEIN-RELATED"/>
    <property type="match status" value="1"/>
</dbReference>
<gene>
    <name evidence="3" type="ORF">PEX2_024690</name>
</gene>
<dbReference type="EMBL" id="JQFZ01000239">
    <property type="protein sequence ID" value="KGO53990.1"/>
    <property type="molecule type" value="Genomic_DNA"/>
</dbReference>
<dbReference type="PANTHER" id="PTHR43157:SF31">
    <property type="entry name" value="PHOSPHATIDYLINOSITOL-GLYCAN BIOSYNTHESIS CLASS F PROTEIN"/>
    <property type="match status" value="1"/>
</dbReference>
<dbReference type="HOGENOM" id="CLU_010194_44_6_1"/>
<dbReference type="GO" id="GO:0016491">
    <property type="term" value="F:oxidoreductase activity"/>
    <property type="evidence" value="ECO:0007669"/>
    <property type="project" value="UniProtKB-KW"/>
</dbReference>
<dbReference type="GeneID" id="27675163"/>
<comment type="similarity">
    <text evidence="1">Belongs to the short-chain dehydrogenases/reductases (SDR) family.</text>
</comment>
<dbReference type="InterPro" id="IPR002347">
    <property type="entry name" value="SDR_fam"/>
</dbReference>
<dbReference type="RefSeq" id="XP_016596506.1">
    <property type="nucleotide sequence ID" value="XM_016739744.1"/>
</dbReference>
<name>A0A0A2IXK0_PENEN</name>
<dbReference type="PRINTS" id="PR00081">
    <property type="entry name" value="GDHRDH"/>
</dbReference>
<evidence type="ECO:0000256" key="2">
    <source>
        <dbReference type="ARBA" id="ARBA00023002"/>
    </source>
</evidence>
<evidence type="ECO:0000256" key="1">
    <source>
        <dbReference type="ARBA" id="ARBA00006484"/>
    </source>
</evidence>
<dbReference type="OrthoDB" id="191139at2759"/>
<dbReference type="Proteomes" id="UP000030143">
    <property type="component" value="Unassembled WGS sequence"/>
</dbReference>